<keyword evidence="2" id="KW-0964">Secreted</keyword>
<dbReference type="PANTHER" id="PTHR31683">
    <property type="entry name" value="PECTATE LYASE 18-RELATED"/>
    <property type="match status" value="1"/>
</dbReference>
<feature type="chain" id="PRO_5042893167" evidence="3">
    <location>
        <begin position="22"/>
        <end position="425"/>
    </location>
</feature>
<dbReference type="InterPro" id="IPR045032">
    <property type="entry name" value="PEL"/>
</dbReference>
<accession>A0AAQ1UJQ8</accession>
<evidence type="ECO:0000313" key="5">
    <source>
        <dbReference type="EMBL" id="SUB80737.1"/>
    </source>
</evidence>
<organism evidence="5 6">
    <name type="scientific">Segatella buccae</name>
    <dbReference type="NCBI Taxonomy" id="28126"/>
    <lineage>
        <taxon>Bacteria</taxon>
        <taxon>Pseudomonadati</taxon>
        <taxon>Bacteroidota</taxon>
        <taxon>Bacteroidia</taxon>
        <taxon>Bacteroidales</taxon>
        <taxon>Prevotellaceae</taxon>
        <taxon>Segatella</taxon>
    </lineage>
</organism>
<dbReference type="RefSeq" id="WP_115154023.1">
    <property type="nucleotide sequence ID" value="NZ_DBFWLE010000027.1"/>
</dbReference>
<dbReference type="GO" id="GO:0030570">
    <property type="term" value="F:pectate lyase activity"/>
    <property type="evidence" value="ECO:0007669"/>
    <property type="project" value="InterPro"/>
</dbReference>
<dbReference type="GO" id="GO:0000272">
    <property type="term" value="P:polysaccharide catabolic process"/>
    <property type="evidence" value="ECO:0007669"/>
    <property type="project" value="UniProtKB-KW"/>
</dbReference>
<protein>
    <submittedName>
        <fullName evidence="5">Pectate trisaccharide-lyase</fullName>
        <ecNumber evidence="5">4.2.2.22</ecNumber>
    </submittedName>
</protein>
<keyword evidence="1 2" id="KW-0456">Lyase</keyword>
<name>A0AAQ1UJQ8_9BACT</name>
<comment type="similarity">
    <text evidence="2">Belongs to the polysaccharide lyase 1 family.</text>
</comment>
<dbReference type="PANTHER" id="PTHR31683:SF18">
    <property type="entry name" value="PECTATE LYASE 21-RELATED"/>
    <property type="match status" value="1"/>
</dbReference>
<proteinExistence type="inferred from homology"/>
<dbReference type="Pfam" id="PF00544">
    <property type="entry name" value="Pectate_lyase_4"/>
    <property type="match status" value="1"/>
</dbReference>
<feature type="signal peptide" evidence="3">
    <location>
        <begin position="1"/>
        <end position="21"/>
    </location>
</feature>
<dbReference type="InterPro" id="IPR012334">
    <property type="entry name" value="Pectin_lyas_fold"/>
</dbReference>
<dbReference type="Gene3D" id="2.160.20.10">
    <property type="entry name" value="Single-stranded right-handed beta-helix, Pectin lyase-like"/>
    <property type="match status" value="1"/>
</dbReference>
<sequence>MNLLSLRTFMAGLCVSLASQAFSLSAATLSAYDKNAPVGWATVGGTVTGSNNKNSVVVTTKADLLAALSGTGQKTIYVKGTITFSGMEMVKDAANKTVYGLPGAVLSNPIHSAVVSQSGILSFSRCRNIILRNLTFKSAGAYDIDGNDNLQFQNSDYIWVDHCDFQDGVDGNFDCNNGTDHIAVTWCRFRYLIKPYAGGSGGSADHRNCCLWGGSDNNAKDRGHLRTTFANCWWDQGCHERMPRVRFGQVHIVNCLFSCKGNNYCIGAAYASNIYAEKNVFSGVSNPWKCYAVKKGRTDYNITMTGNIGAANEQKRSGSAAFFNPYGVYSYSAMDVAKVQGEVSAHAGATLNVTVGSGVNKVSAFAGDKEATSVAAVGENVEAEVVAATVYTLSGTEIPAFQKGVNVVRTRYSDGSVKVKKVLVK</sequence>
<dbReference type="AlphaFoldDB" id="A0AAQ1UJQ8"/>
<dbReference type="EC" id="4.2.2.22" evidence="5"/>
<dbReference type="Proteomes" id="UP000255283">
    <property type="component" value="Unassembled WGS sequence"/>
</dbReference>
<keyword evidence="2" id="KW-0119">Carbohydrate metabolism</keyword>
<evidence type="ECO:0000256" key="3">
    <source>
        <dbReference type="SAM" id="SignalP"/>
    </source>
</evidence>
<keyword evidence="2" id="KW-0624">Polysaccharide degradation</keyword>
<dbReference type="GO" id="GO:0005576">
    <property type="term" value="C:extracellular region"/>
    <property type="evidence" value="ECO:0007669"/>
    <property type="project" value="UniProtKB-SubCell"/>
</dbReference>
<evidence type="ECO:0000256" key="1">
    <source>
        <dbReference type="ARBA" id="ARBA00023239"/>
    </source>
</evidence>
<evidence type="ECO:0000256" key="2">
    <source>
        <dbReference type="RuleBase" id="RU361173"/>
    </source>
</evidence>
<dbReference type="InterPro" id="IPR011050">
    <property type="entry name" value="Pectin_lyase_fold/virulence"/>
</dbReference>
<evidence type="ECO:0000259" key="4">
    <source>
        <dbReference type="SMART" id="SM00656"/>
    </source>
</evidence>
<dbReference type="EMBL" id="UGTJ01000001">
    <property type="protein sequence ID" value="SUB80737.1"/>
    <property type="molecule type" value="Genomic_DNA"/>
</dbReference>
<comment type="subcellular location">
    <subcellularLocation>
        <location evidence="2">Secreted</location>
    </subcellularLocation>
</comment>
<dbReference type="InterPro" id="IPR002022">
    <property type="entry name" value="Pec_lyase"/>
</dbReference>
<evidence type="ECO:0000313" key="6">
    <source>
        <dbReference type="Proteomes" id="UP000255283"/>
    </source>
</evidence>
<reference evidence="5 6" key="1">
    <citation type="submission" date="2018-06" db="EMBL/GenBank/DDBJ databases">
        <authorList>
            <consortium name="Pathogen Informatics"/>
            <person name="Doyle S."/>
        </authorList>
    </citation>
    <scope>NUCLEOTIDE SEQUENCE [LARGE SCALE GENOMIC DNA]</scope>
    <source>
        <strain evidence="5 6">NCTC13063</strain>
    </source>
</reference>
<dbReference type="SMART" id="SM00656">
    <property type="entry name" value="Amb_all"/>
    <property type="match status" value="1"/>
</dbReference>
<dbReference type="SUPFAM" id="SSF51126">
    <property type="entry name" value="Pectin lyase-like"/>
    <property type="match status" value="1"/>
</dbReference>
<keyword evidence="3" id="KW-0732">Signal</keyword>
<gene>
    <name evidence="5" type="primary">pelA_2</name>
    <name evidence="5" type="ORF">NCTC13063_02034</name>
</gene>
<feature type="domain" description="Pectate lyase" evidence="4">
    <location>
        <begin position="51"/>
        <end position="287"/>
    </location>
</feature>
<comment type="caution">
    <text evidence="5">The sequence shown here is derived from an EMBL/GenBank/DDBJ whole genome shotgun (WGS) entry which is preliminary data.</text>
</comment>